<accession>A0A0V1B9I2</accession>
<feature type="compositionally biased region" description="Polar residues" evidence="1">
    <location>
        <begin position="7"/>
        <end position="23"/>
    </location>
</feature>
<gene>
    <name evidence="2" type="ORF">T01_13294</name>
</gene>
<dbReference type="EMBL" id="JYDH01000079">
    <property type="protein sequence ID" value="KRY33601.1"/>
    <property type="molecule type" value="Genomic_DNA"/>
</dbReference>
<name>A0A0V1B9I2_TRISP</name>
<feature type="region of interest" description="Disordered" evidence="1">
    <location>
        <begin position="1"/>
        <end position="23"/>
    </location>
</feature>
<sequence>MVRYNTPAYSQRLQRTPSKSSRSPNYPIISLWLTQLRTCAHHTEGVPVIFQQEFRTTFVTPVLPLNAVVTVDFDKMSSQRLVGKLAFRSHGRVRLLASQGIDHRLGNRESSSVLCRTSRSSNTSVRNGDSRSCCLREPPEVDGVTAYGGTEVWFSLCAWRRKVCVGYLARPVSVVITRRLLHRIRALWSCSSASGRHVHEMSAHRGYFFLVATIFDRHPHSLLPPAHNHPPLQLERGVQQWRLCNGASSAAERTISLETGSTTRCPLRIAELIDLQPTWRTGFSRWSTPVDDQASRPVGAMLRVVKRFDHADPKLHHGQ</sequence>
<keyword evidence="3" id="KW-1185">Reference proteome</keyword>
<evidence type="ECO:0000256" key="1">
    <source>
        <dbReference type="SAM" id="MobiDB-lite"/>
    </source>
</evidence>
<dbReference type="Proteomes" id="UP000054776">
    <property type="component" value="Unassembled WGS sequence"/>
</dbReference>
<protein>
    <submittedName>
        <fullName evidence="2">Uncharacterized protein</fullName>
    </submittedName>
</protein>
<evidence type="ECO:0000313" key="2">
    <source>
        <dbReference type="EMBL" id="KRY33601.1"/>
    </source>
</evidence>
<reference evidence="2 3" key="1">
    <citation type="submission" date="2015-01" db="EMBL/GenBank/DDBJ databases">
        <title>Evolution of Trichinella species and genotypes.</title>
        <authorList>
            <person name="Korhonen P.K."/>
            <person name="Edoardo P."/>
            <person name="Giuseppe L.R."/>
            <person name="Gasser R.B."/>
        </authorList>
    </citation>
    <scope>NUCLEOTIDE SEQUENCE [LARGE SCALE GENOMIC DNA]</scope>
    <source>
        <strain evidence="2">ISS3</strain>
    </source>
</reference>
<dbReference type="AlphaFoldDB" id="A0A0V1B9I2"/>
<evidence type="ECO:0000313" key="3">
    <source>
        <dbReference type="Proteomes" id="UP000054776"/>
    </source>
</evidence>
<comment type="caution">
    <text evidence="2">The sequence shown here is derived from an EMBL/GenBank/DDBJ whole genome shotgun (WGS) entry which is preliminary data.</text>
</comment>
<proteinExistence type="predicted"/>
<organism evidence="2 3">
    <name type="scientific">Trichinella spiralis</name>
    <name type="common">Trichina worm</name>
    <dbReference type="NCBI Taxonomy" id="6334"/>
    <lineage>
        <taxon>Eukaryota</taxon>
        <taxon>Metazoa</taxon>
        <taxon>Ecdysozoa</taxon>
        <taxon>Nematoda</taxon>
        <taxon>Enoplea</taxon>
        <taxon>Dorylaimia</taxon>
        <taxon>Trichinellida</taxon>
        <taxon>Trichinellidae</taxon>
        <taxon>Trichinella</taxon>
    </lineage>
</organism>
<dbReference type="InParanoid" id="A0A0V1B9I2"/>
<dbReference type="OrthoDB" id="10452455at2759"/>